<comment type="caution">
    <text evidence="2">The sequence shown here is derived from an EMBL/GenBank/DDBJ whole genome shotgun (WGS) entry which is preliminary data.</text>
</comment>
<name>A0AAV4DVM7_9GAST</name>
<evidence type="ECO:0000313" key="3">
    <source>
        <dbReference type="Proteomes" id="UP000735302"/>
    </source>
</evidence>
<dbReference type="EMBL" id="BLXT01008388">
    <property type="protein sequence ID" value="GFO48347.1"/>
    <property type="molecule type" value="Genomic_DNA"/>
</dbReference>
<proteinExistence type="predicted"/>
<feature type="compositionally biased region" description="Pro residues" evidence="1">
    <location>
        <begin position="83"/>
        <end position="93"/>
    </location>
</feature>
<accession>A0AAV4DVM7</accession>
<dbReference type="AlphaFoldDB" id="A0AAV4DVM7"/>
<dbReference type="Proteomes" id="UP000735302">
    <property type="component" value="Unassembled WGS sequence"/>
</dbReference>
<feature type="compositionally biased region" description="Basic and acidic residues" evidence="1">
    <location>
        <begin position="66"/>
        <end position="78"/>
    </location>
</feature>
<organism evidence="2 3">
    <name type="scientific">Plakobranchus ocellatus</name>
    <dbReference type="NCBI Taxonomy" id="259542"/>
    <lineage>
        <taxon>Eukaryota</taxon>
        <taxon>Metazoa</taxon>
        <taxon>Spiralia</taxon>
        <taxon>Lophotrochozoa</taxon>
        <taxon>Mollusca</taxon>
        <taxon>Gastropoda</taxon>
        <taxon>Heterobranchia</taxon>
        <taxon>Euthyneura</taxon>
        <taxon>Panpulmonata</taxon>
        <taxon>Sacoglossa</taxon>
        <taxon>Placobranchoidea</taxon>
        <taxon>Plakobranchidae</taxon>
        <taxon>Plakobranchus</taxon>
    </lineage>
</organism>
<feature type="region of interest" description="Disordered" evidence="1">
    <location>
        <begin position="37"/>
        <end position="93"/>
    </location>
</feature>
<keyword evidence="3" id="KW-1185">Reference proteome</keyword>
<reference evidence="2 3" key="1">
    <citation type="journal article" date="2021" name="Elife">
        <title>Chloroplast acquisition without the gene transfer in kleptoplastic sea slugs, Plakobranchus ocellatus.</title>
        <authorList>
            <person name="Maeda T."/>
            <person name="Takahashi S."/>
            <person name="Yoshida T."/>
            <person name="Shimamura S."/>
            <person name="Takaki Y."/>
            <person name="Nagai Y."/>
            <person name="Toyoda A."/>
            <person name="Suzuki Y."/>
            <person name="Arimoto A."/>
            <person name="Ishii H."/>
            <person name="Satoh N."/>
            <person name="Nishiyama T."/>
            <person name="Hasebe M."/>
            <person name="Maruyama T."/>
            <person name="Minagawa J."/>
            <person name="Obokata J."/>
            <person name="Shigenobu S."/>
        </authorList>
    </citation>
    <scope>NUCLEOTIDE SEQUENCE [LARGE SCALE GENOMIC DNA]</scope>
</reference>
<evidence type="ECO:0000313" key="2">
    <source>
        <dbReference type="EMBL" id="GFO48347.1"/>
    </source>
</evidence>
<evidence type="ECO:0000256" key="1">
    <source>
        <dbReference type="SAM" id="MobiDB-lite"/>
    </source>
</evidence>
<protein>
    <submittedName>
        <fullName evidence="2">Uncharacterized protein</fullName>
    </submittedName>
</protein>
<gene>
    <name evidence="2" type="ORF">PoB_007485200</name>
</gene>
<sequence>MRDWLPDSLMRYNFRVGFGERFRACSTDIQNRTNNYSALSRWDHPQQGDLRLSGPPSGQGAGGRARTRDRWIPADLRADSLPTAPPTPLTFGS</sequence>